<dbReference type="InParanoid" id="E4WS09"/>
<reference evidence="4" key="1">
    <citation type="journal article" date="2010" name="Science">
        <title>Plasticity of animal genome architecture unmasked by rapid evolution of a pelagic tunicate.</title>
        <authorList>
            <person name="Denoeud F."/>
            <person name="Henriet S."/>
            <person name="Mungpakdee S."/>
            <person name="Aury J.M."/>
            <person name="Da Silva C."/>
            <person name="Brinkmann H."/>
            <person name="Mikhaleva J."/>
            <person name="Olsen L.C."/>
            <person name="Jubin C."/>
            <person name="Canestro C."/>
            <person name="Bouquet J.M."/>
            <person name="Danks G."/>
            <person name="Poulain J."/>
            <person name="Campsteijn C."/>
            <person name="Adamski M."/>
            <person name="Cross I."/>
            <person name="Yadetie F."/>
            <person name="Muffato M."/>
            <person name="Louis A."/>
            <person name="Butcher S."/>
            <person name="Tsagkogeorga G."/>
            <person name="Konrad A."/>
            <person name="Singh S."/>
            <person name="Jensen M.F."/>
            <person name="Cong E.H."/>
            <person name="Eikeseth-Otteraa H."/>
            <person name="Noel B."/>
            <person name="Anthouard V."/>
            <person name="Porcel B.M."/>
            <person name="Kachouri-Lafond R."/>
            <person name="Nishino A."/>
            <person name="Ugolini M."/>
            <person name="Chourrout P."/>
            <person name="Nishida H."/>
            <person name="Aasland R."/>
            <person name="Huzurbazar S."/>
            <person name="Westhof E."/>
            <person name="Delsuc F."/>
            <person name="Lehrach H."/>
            <person name="Reinhardt R."/>
            <person name="Weissenbach J."/>
            <person name="Roy S.W."/>
            <person name="Artiguenave F."/>
            <person name="Postlethwait J.H."/>
            <person name="Manak J.R."/>
            <person name="Thompson E.M."/>
            <person name="Jaillon O."/>
            <person name="Du Pasquier L."/>
            <person name="Boudinot P."/>
            <person name="Liberles D.A."/>
            <person name="Volff J.N."/>
            <person name="Philippe H."/>
            <person name="Lenhard B."/>
            <person name="Roest Crollius H."/>
            <person name="Wincker P."/>
            <person name="Chourrout D."/>
        </authorList>
    </citation>
    <scope>NUCLEOTIDE SEQUENCE [LARGE SCALE GENOMIC DNA]</scope>
</reference>
<evidence type="ECO:0000313" key="5">
    <source>
        <dbReference type="Proteomes" id="UP000001307"/>
    </source>
</evidence>
<dbReference type="PROSITE" id="PS51670">
    <property type="entry name" value="SHKT"/>
    <property type="match status" value="1"/>
</dbReference>
<feature type="domain" description="ShKT" evidence="3">
    <location>
        <begin position="5"/>
        <end position="38"/>
    </location>
</feature>
<gene>
    <name evidence="4" type="ORF">GSOID_T00000539001</name>
</gene>
<sequence length="255" mass="28207">MAEKCEDQKFMCRDESWLVQCNRIEKIRLLCPKTCGLCDDGGAGTVNIIISGAKAIGNSAIPTLIPLDSRNSALQTSQSTPNSETVVQISSTSGFTFPVPGVVWYLVLLGTFLLVIAVGLIVIFERHHLSKLLGKKSYCCTNSYGQSGDIRTDGSLFFITQCYIREAWKPVVAQIASPMTMLENNRMHYRSLWLEAAPKPVKPIVKDLRWKDQEELNRSYLPADHLTTVVSQHHINMNEKTSEVSGSGSLSVNDG</sequence>
<keyword evidence="2" id="KW-0812">Transmembrane</keyword>
<proteinExistence type="predicted"/>
<feature type="transmembrane region" description="Helical" evidence="2">
    <location>
        <begin position="102"/>
        <end position="124"/>
    </location>
</feature>
<evidence type="ECO:0000313" key="4">
    <source>
        <dbReference type="EMBL" id="CBY20541.1"/>
    </source>
</evidence>
<comment type="caution">
    <text evidence="1">Lacks conserved residue(s) required for the propagation of feature annotation.</text>
</comment>
<keyword evidence="2" id="KW-1133">Transmembrane helix</keyword>
<protein>
    <recommendedName>
        <fullName evidence="3">ShKT domain-containing protein</fullName>
    </recommendedName>
</protein>
<dbReference type="Proteomes" id="UP000001307">
    <property type="component" value="Unassembled WGS sequence"/>
</dbReference>
<name>E4WS09_OIKDI</name>
<evidence type="ECO:0000256" key="1">
    <source>
        <dbReference type="PROSITE-ProRule" id="PRU01005"/>
    </source>
</evidence>
<evidence type="ECO:0000259" key="3">
    <source>
        <dbReference type="PROSITE" id="PS51670"/>
    </source>
</evidence>
<keyword evidence="5" id="KW-1185">Reference proteome</keyword>
<accession>E4WS09</accession>
<evidence type="ECO:0000256" key="2">
    <source>
        <dbReference type="SAM" id="Phobius"/>
    </source>
</evidence>
<keyword evidence="2" id="KW-0472">Membrane</keyword>
<dbReference type="EMBL" id="FN653015">
    <property type="protein sequence ID" value="CBY20541.1"/>
    <property type="molecule type" value="Genomic_DNA"/>
</dbReference>
<dbReference type="InterPro" id="IPR003582">
    <property type="entry name" value="ShKT_dom"/>
</dbReference>
<dbReference type="OrthoDB" id="10446511at2759"/>
<dbReference type="AlphaFoldDB" id="E4WS09"/>
<organism evidence="4">
    <name type="scientific">Oikopleura dioica</name>
    <name type="common">Tunicate</name>
    <dbReference type="NCBI Taxonomy" id="34765"/>
    <lineage>
        <taxon>Eukaryota</taxon>
        <taxon>Metazoa</taxon>
        <taxon>Chordata</taxon>
        <taxon>Tunicata</taxon>
        <taxon>Appendicularia</taxon>
        <taxon>Copelata</taxon>
        <taxon>Oikopleuridae</taxon>
        <taxon>Oikopleura</taxon>
    </lineage>
</organism>